<protein>
    <recommendedName>
        <fullName evidence="3">Hsp70 nucleotide exchange factor FES1</fullName>
    </recommendedName>
    <alternativeName>
        <fullName evidence="2">Hsp70 nucleotide exchange factor fes1</fullName>
    </alternativeName>
</protein>
<dbReference type="VEuPathDB" id="FungiDB:GWK60_K11913"/>
<dbReference type="InterPro" id="IPR016024">
    <property type="entry name" value="ARM-type_fold"/>
</dbReference>
<keyword evidence="4" id="KW-0677">Repeat</keyword>
<evidence type="ECO:0000256" key="3">
    <source>
        <dbReference type="ARBA" id="ARBA00020719"/>
    </source>
</evidence>
<dbReference type="GO" id="GO:0000774">
    <property type="term" value="F:adenyl-nucleotide exchange factor activity"/>
    <property type="evidence" value="ECO:0007669"/>
    <property type="project" value="EnsemblFungi"/>
</dbReference>
<dbReference type="InterPro" id="IPR050693">
    <property type="entry name" value="Hsp70_NEF-Inhibitors"/>
</dbReference>
<dbReference type="VEuPathDB" id="FungiDB:B1J91_K12144g"/>
<dbReference type="SUPFAM" id="SSF48371">
    <property type="entry name" value="ARM repeat"/>
    <property type="match status" value="1"/>
</dbReference>
<evidence type="ECO:0000259" key="5">
    <source>
        <dbReference type="Pfam" id="PF08609"/>
    </source>
</evidence>
<evidence type="ECO:0000256" key="2">
    <source>
        <dbReference type="ARBA" id="ARBA00015214"/>
    </source>
</evidence>
<proteinExistence type="inferred from homology"/>
<dbReference type="Proteomes" id="UP000054886">
    <property type="component" value="Unassembled WGS sequence"/>
</dbReference>
<dbReference type="GO" id="GO:0005783">
    <property type="term" value="C:endoplasmic reticulum"/>
    <property type="evidence" value="ECO:0007669"/>
    <property type="project" value="TreeGrafter"/>
</dbReference>
<evidence type="ECO:0000256" key="1">
    <source>
        <dbReference type="ARBA" id="ARBA00011045"/>
    </source>
</evidence>
<dbReference type="OrthoDB" id="10250458at2759"/>
<dbReference type="Pfam" id="PF08609">
    <property type="entry name" value="Fes1"/>
    <property type="match status" value="1"/>
</dbReference>
<dbReference type="VEuPathDB" id="FungiDB:GVI51_K11979"/>
<evidence type="ECO:0000313" key="6">
    <source>
        <dbReference type="EMBL" id="KTB02175.1"/>
    </source>
</evidence>
<gene>
    <name evidence="6" type="ORF">AO440_003762</name>
</gene>
<dbReference type="EMBL" id="LLZZ01000126">
    <property type="protein sequence ID" value="KTB02175.1"/>
    <property type="molecule type" value="Genomic_DNA"/>
</dbReference>
<dbReference type="VEuPathDB" id="FungiDB:CAGL0K12144g"/>
<evidence type="ECO:0000313" key="7">
    <source>
        <dbReference type="Proteomes" id="UP000054886"/>
    </source>
</evidence>
<dbReference type="AlphaFoldDB" id="A0A0W0DDB8"/>
<dbReference type="InterPro" id="IPR013918">
    <property type="entry name" value="Nucleotide_exch_fac_Fes1"/>
</dbReference>
<accession>A0A0W0DDB8</accession>
<reference evidence="6 7" key="1">
    <citation type="submission" date="2015-10" db="EMBL/GenBank/DDBJ databases">
        <title>Draft genomes sequences of Candida glabrata isolates 1A, 1B, 2A, 2B, 3A and 3B.</title>
        <authorList>
            <person name="Haavelsrud O.E."/>
            <person name="Gaustad P."/>
        </authorList>
    </citation>
    <scope>NUCLEOTIDE SEQUENCE [LARGE SCALE GENOMIC DNA]</scope>
    <source>
        <strain evidence="6">910700640</strain>
    </source>
</reference>
<comment type="caution">
    <text evidence="6">The sequence shown here is derived from an EMBL/GenBank/DDBJ whole genome shotgun (WGS) entry which is preliminary data.</text>
</comment>
<dbReference type="GO" id="GO:0071629">
    <property type="term" value="P:cytoplasm protein quality control by the ubiquitin-proteasome system"/>
    <property type="evidence" value="ECO:0007669"/>
    <property type="project" value="EnsemblFungi"/>
</dbReference>
<name>A0A0W0DDB8_CANGB</name>
<dbReference type="Gene3D" id="1.25.10.10">
    <property type="entry name" value="Leucine-rich Repeat Variant"/>
    <property type="match status" value="1"/>
</dbReference>
<dbReference type="InterPro" id="IPR011989">
    <property type="entry name" value="ARM-like"/>
</dbReference>
<organism evidence="6 7">
    <name type="scientific">Candida glabrata</name>
    <name type="common">Yeast</name>
    <name type="synonym">Torulopsis glabrata</name>
    <dbReference type="NCBI Taxonomy" id="5478"/>
    <lineage>
        <taxon>Eukaryota</taxon>
        <taxon>Fungi</taxon>
        <taxon>Dikarya</taxon>
        <taxon>Ascomycota</taxon>
        <taxon>Saccharomycotina</taxon>
        <taxon>Saccharomycetes</taxon>
        <taxon>Saccharomycetales</taxon>
        <taxon>Saccharomycetaceae</taxon>
        <taxon>Nakaseomyces</taxon>
    </lineage>
</organism>
<sequence>MEKLLHWSIANAQGDKEAIEKAGAPDPKLLEQLFGGGGPDDPTLMKEAMAVIMNPEADLENKLIAYDNFEMLIENLDNANNIENMKLWEPILKTLEDNEADLRASGLSVIGTAVQNNTDSQTNFLKYEGGLKILIAIAKSSEEPSDVRIKAFYALSNLLRNHIEAGKQFQALGGLDVFPVALNDPKATPKLKMRAISALSAFLSSSKIDEQLLDTLRKDGVLVSVIENLGTDNVNVIDRVLSVLSHLISSGIKFNDSELEMLQKEFEKIDSLKDRLNEDDYLTVKYVFSKK</sequence>
<evidence type="ECO:0000256" key="4">
    <source>
        <dbReference type="ARBA" id="ARBA00022737"/>
    </source>
</evidence>
<comment type="similarity">
    <text evidence="1">Belongs to the FES1 family.</text>
</comment>
<dbReference type="PANTHER" id="PTHR19316:SF18">
    <property type="entry name" value="HSP70-BINDING PROTEIN 1"/>
    <property type="match status" value="1"/>
</dbReference>
<dbReference type="PANTHER" id="PTHR19316">
    <property type="entry name" value="PROTEIN FOLDING REGULATOR"/>
    <property type="match status" value="1"/>
</dbReference>
<dbReference type="GO" id="GO:0005829">
    <property type="term" value="C:cytosol"/>
    <property type="evidence" value="ECO:0007669"/>
    <property type="project" value="EnsemblFungi"/>
</dbReference>
<feature type="domain" description="Nucleotide exchange factor Fes1" evidence="5">
    <location>
        <begin position="1"/>
        <end position="82"/>
    </location>
</feature>
<dbReference type="VEuPathDB" id="FungiDB:GW608_K11891"/>